<keyword evidence="1" id="KW-0472">Membrane</keyword>
<dbReference type="AlphaFoldDB" id="A0A1G2HVL1"/>
<evidence type="ECO:0000313" key="2">
    <source>
        <dbReference type="EMBL" id="OGZ66271.1"/>
    </source>
</evidence>
<evidence type="ECO:0000256" key="1">
    <source>
        <dbReference type="SAM" id="Phobius"/>
    </source>
</evidence>
<name>A0A1G2HVL1_9BACT</name>
<dbReference type="EMBL" id="MHOP01000007">
    <property type="protein sequence ID" value="OGZ66271.1"/>
    <property type="molecule type" value="Genomic_DNA"/>
</dbReference>
<organism evidence="2 3">
    <name type="scientific">Candidatus Staskawiczbacteria bacterium RIFCSPHIGHO2_01_FULL_41_41</name>
    <dbReference type="NCBI Taxonomy" id="1802203"/>
    <lineage>
        <taxon>Bacteria</taxon>
        <taxon>Candidatus Staskawicziibacteriota</taxon>
    </lineage>
</organism>
<protein>
    <recommendedName>
        <fullName evidence="4">Cell division protein FtsL</fullName>
    </recommendedName>
</protein>
<accession>A0A1G2HVL1</accession>
<evidence type="ECO:0008006" key="4">
    <source>
        <dbReference type="Google" id="ProtNLM"/>
    </source>
</evidence>
<sequence length="111" mass="12105">MTTIALQHKLRAITLPAVNWKAVYVLGIPALAMMLVFYAYSINKLTGGSYVIKNYHKEISQLQTENNSLEASAANSGVMGNAQARAHYLGFEKTTQVKYIEVGEGALAQAK</sequence>
<keyword evidence="1" id="KW-1133">Transmembrane helix</keyword>
<keyword evidence="1" id="KW-0812">Transmembrane</keyword>
<feature type="transmembrane region" description="Helical" evidence="1">
    <location>
        <begin position="22"/>
        <end position="40"/>
    </location>
</feature>
<dbReference type="Proteomes" id="UP000178774">
    <property type="component" value="Unassembled WGS sequence"/>
</dbReference>
<reference evidence="2 3" key="1">
    <citation type="journal article" date="2016" name="Nat. Commun.">
        <title>Thousands of microbial genomes shed light on interconnected biogeochemical processes in an aquifer system.</title>
        <authorList>
            <person name="Anantharaman K."/>
            <person name="Brown C.T."/>
            <person name="Hug L.A."/>
            <person name="Sharon I."/>
            <person name="Castelle C.J."/>
            <person name="Probst A.J."/>
            <person name="Thomas B.C."/>
            <person name="Singh A."/>
            <person name="Wilkins M.J."/>
            <person name="Karaoz U."/>
            <person name="Brodie E.L."/>
            <person name="Williams K.H."/>
            <person name="Hubbard S.S."/>
            <person name="Banfield J.F."/>
        </authorList>
    </citation>
    <scope>NUCLEOTIDE SEQUENCE [LARGE SCALE GENOMIC DNA]</scope>
</reference>
<comment type="caution">
    <text evidence="2">The sequence shown here is derived from an EMBL/GenBank/DDBJ whole genome shotgun (WGS) entry which is preliminary data.</text>
</comment>
<evidence type="ECO:0000313" key="3">
    <source>
        <dbReference type="Proteomes" id="UP000178774"/>
    </source>
</evidence>
<gene>
    <name evidence="2" type="ORF">A2822_02245</name>
</gene>
<proteinExistence type="predicted"/>